<dbReference type="Gene3D" id="3.40.50.300">
    <property type="entry name" value="P-loop containing nucleotide triphosphate hydrolases"/>
    <property type="match status" value="1"/>
</dbReference>
<dbReference type="Proteomes" id="UP000198500">
    <property type="component" value="Unassembled WGS sequence"/>
</dbReference>
<dbReference type="Pfam" id="PF19557">
    <property type="entry name" value="DUF6079_1st"/>
    <property type="match status" value="1"/>
</dbReference>
<dbReference type="STRING" id="574349.SAMN05443545_104219"/>
<feature type="domain" description="DUF6079" evidence="1">
    <location>
        <begin position="59"/>
        <end position="216"/>
    </location>
</feature>
<name>A0A1H2ZRC8_9GAMM</name>
<organism evidence="2 3">
    <name type="scientific">Aidingimonas halophila</name>
    <dbReference type="NCBI Taxonomy" id="574349"/>
    <lineage>
        <taxon>Bacteria</taxon>
        <taxon>Pseudomonadati</taxon>
        <taxon>Pseudomonadota</taxon>
        <taxon>Gammaproteobacteria</taxon>
        <taxon>Oceanospirillales</taxon>
        <taxon>Halomonadaceae</taxon>
        <taxon>Aidingimonas</taxon>
    </lineage>
</organism>
<dbReference type="AlphaFoldDB" id="A0A1H2ZRC8"/>
<gene>
    <name evidence="2" type="ORF">SAMN05443545_104219</name>
</gene>
<proteinExistence type="predicted"/>
<dbReference type="InterPro" id="IPR045725">
    <property type="entry name" value="DUF6079_N"/>
</dbReference>
<evidence type="ECO:0000313" key="3">
    <source>
        <dbReference type="Proteomes" id="UP000198500"/>
    </source>
</evidence>
<dbReference type="RefSeq" id="WP_175529803.1">
    <property type="nucleotide sequence ID" value="NZ_BMXH01000001.1"/>
</dbReference>
<accession>A0A1H2ZRC8</accession>
<reference evidence="2 3" key="1">
    <citation type="submission" date="2016-10" db="EMBL/GenBank/DDBJ databases">
        <authorList>
            <person name="de Groot N.N."/>
        </authorList>
    </citation>
    <scope>NUCLEOTIDE SEQUENCE [LARGE SCALE GENOMIC DNA]</scope>
    <source>
        <strain evidence="2 3">DSM 19219</strain>
    </source>
</reference>
<evidence type="ECO:0000259" key="1">
    <source>
        <dbReference type="Pfam" id="PF19557"/>
    </source>
</evidence>
<sequence>MALSNQVYVSQRFQRAIRIDSDLNEPDALTGFVCPASSVEVLRSMSQHVAESGQCAFTWTGPYGSGKSSLVIALSALLDANRDKRKVAGKTVGSETAHTVWKAFKVSRKGWTSVPVVGRRETAAQVVGDALKENLLAPVPETGWNEKNVLETICELSEEKDIRDGLVLFLDEMGKFLESAAQEGADIHLFQQLAELSSRSQGRLVVVGILHQAFEEYAGHFSREIREEWSKIQGRFVDLAVNTAGEEQIDLLARAICSEHAPTAPGDQAKTVAECIKHKKPGVSENLALTLEKCWPLHPVVAGLLGPISRRRFGQNQRSLFGFLNSAEPNGFQDFLNSSGPNDLYSPELLWGYLRTNLEPSILASPDGHRWAMAAEAVDRCEATGGSYLQLKLLKTIALLDLFRERSGLFPSYALLQTVVNTPQSEVSDALEGLKSGALIIYRKHLGAYGIYAGSDFDIDEAVNTALEDVHDVNFETLKKLAGIQPVIAKRHYHRTGALRWFEVKLGSISALTSTAKQFKETEETVGLFLVAIPTANEDESEARKTCREAAKKAPNGNIVVGLSRHAWAIKRMGMELEALQKVRDERTELQGDEVARREVDARLISLQNQLEHELSCTLEGAEWFRYEKRAITLTQSGLSALASKIADRKYDQSPEILNELVNRTKPSSSAIAAQNALLRRMTQHEKEERLGITGYPAEGGLYESLLESTRLHNNQNEKLGFVDPRVTDDPANIKPLWDRAESFLKEESHRSVSVKEIHERWVASPYGVKQGLMPILSVAFILSMRHQLAFYREGIFLAQFSDLDVDYLAKDPDSIQLRWMDLTQVSKRLLSGMAETAQTLNQEKTVSGAAPIDVARCLISIFDRLPTWTKRTARLSANAAQIRHVFKHASDPNKLLFNDLPALTGGSFDLADDSEVDRIVGLVQEGLTELTNAYTKMLNRLRENMLAELQVPNDSAQALSDLRDRATNIQQISGDFRLDAFITRLAGFTGTDGDVESIASLAANKPARDWVDADLDRGAIEITDLAQRFLRTETFARVQGRPNRRQSMAVMVSKEGRPTPMVEEFELASSEQDTVNDLIDQLDQTLKSSQPAKSSIILAALAELSSRYMETEVVGESGQCQMPEVLNYDTE</sequence>
<keyword evidence="3" id="KW-1185">Reference proteome</keyword>
<dbReference type="InterPro" id="IPR027417">
    <property type="entry name" value="P-loop_NTPase"/>
</dbReference>
<dbReference type="SUPFAM" id="SSF52540">
    <property type="entry name" value="P-loop containing nucleoside triphosphate hydrolases"/>
    <property type="match status" value="1"/>
</dbReference>
<dbReference type="EMBL" id="FNNI01000004">
    <property type="protein sequence ID" value="SDX19434.1"/>
    <property type="molecule type" value="Genomic_DNA"/>
</dbReference>
<protein>
    <submittedName>
        <fullName evidence="2">ABC-type multidrug transport system, ATPase component</fullName>
    </submittedName>
</protein>
<evidence type="ECO:0000313" key="2">
    <source>
        <dbReference type="EMBL" id="SDX19434.1"/>
    </source>
</evidence>